<evidence type="ECO:0000313" key="4">
    <source>
        <dbReference type="Proteomes" id="UP001374579"/>
    </source>
</evidence>
<evidence type="ECO:0000256" key="2">
    <source>
        <dbReference type="SAM" id="MobiDB-lite"/>
    </source>
</evidence>
<dbReference type="GO" id="GO:0006936">
    <property type="term" value="P:muscle contraction"/>
    <property type="evidence" value="ECO:0007669"/>
    <property type="project" value="TreeGrafter"/>
</dbReference>
<evidence type="ECO:0000256" key="1">
    <source>
        <dbReference type="ARBA" id="ARBA00008330"/>
    </source>
</evidence>
<dbReference type="GO" id="GO:0005523">
    <property type="term" value="F:tropomyosin binding"/>
    <property type="evidence" value="ECO:0007669"/>
    <property type="project" value="TreeGrafter"/>
</dbReference>
<dbReference type="InterPro" id="IPR027707">
    <property type="entry name" value="TNNT"/>
</dbReference>
<feature type="region of interest" description="Disordered" evidence="2">
    <location>
        <begin position="75"/>
        <end position="163"/>
    </location>
</feature>
<gene>
    <name evidence="3" type="ORF">V1264_002709</name>
</gene>
<feature type="compositionally biased region" description="Basic and acidic residues" evidence="2">
    <location>
        <begin position="140"/>
        <end position="163"/>
    </location>
</feature>
<dbReference type="EMBL" id="JBAMIC010000012">
    <property type="protein sequence ID" value="KAK7098408.1"/>
    <property type="molecule type" value="Genomic_DNA"/>
</dbReference>
<feature type="compositionally biased region" description="Basic and acidic residues" evidence="2">
    <location>
        <begin position="75"/>
        <end position="130"/>
    </location>
</feature>
<comment type="similarity">
    <text evidence="1">Belongs to the troponin T family.</text>
</comment>
<feature type="region of interest" description="Disordered" evidence="2">
    <location>
        <begin position="282"/>
        <end position="319"/>
    </location>
</feature>
<dbReference type="Proteomes" id="UP001374579">
    <property type="component" value="Unassembled WGS sequence"/>
</dbReference>
<keyword evidence="4" id="KW-1185">Reference proteome</keyword>
<dbReference type="Pfam" id="PF00992">
    <property type="entry name" value="Troponin"/>
    <property type="match status" value="1"/>
</dbReference>
<dbReference type="Gene3D" id="1.20.5.350">
    <property type="match status" value="1"/>
</dbReference>
<accession>A0AAN9B3F8</accession>
<reference evidence="3 4" key="1">
    <citation type="submission" date="2024-02" db="EMBL/GenBank/DDBJ databases">
        <title>Chromosome-scale genome assembly of the rough periwinkle Littorina saxatilis.</title>
        <authorList>
            <person name="De Jode A."/>
            <person name="Faria R."/>
            <person name="Formenti G."/>
            <person name="Sims Y."/>
            <person name="Smith T.P."/>
            <person name="Tracey A."/>
            <person name="Wood J.M.D."/>
            <person name="Zagrodzka Z.B."/>
            <person name="Johannesson K."/>
            <person name="Butlin R.K."/>
            <person name="Leder E.H."/>
        </authorList>
    </citation>
    <scope>NUCLEOTIDE SEQUENCE [LARGE SCALE GENOMIC DNA]</scope>
    <source>
        <strain evidence="3">Snail1</strain>
        <tissue evidence="3">Muscle</tissue>
    </source>
</reference>
<organism evidence="3 4">
    <name type="scientific">Littorina saxatilis</name>
    <dbReference type="NCBI Taxonomy" id="31220"/>
    <lineage>
        <taxon>Eukaryota</taxon>
        <taxon>Metazoa</taxon>
        <taxon>Spiralia</taxon>
        <taxon>Lophotrochozoa</taxon>
        <taxon>Mollusca</taxon>
        <taxon>Gastropoda</taxon>
        <taxon>Caenogastropoda</taxon>
        <taxon>Littorinimorpha</taxon>
        <taxon>Littorinoidea</taxon>
        <taxon>Littorinidae</taxon>
        <taxon>Littorina</taxon>
    </lineage>
</organism>
<evidence type="ECO:0000313" key="3">
    <source>
        <dbReference type="EMBL" id="KAK7098408.1"/>
    </source>
</evidence>
<feature type="compositionally biased region" description="Basic and acidic residues" evidence="2">
    <location>
        <begin position="25"/>
        <end position="62"/>
    </location>
</feature>
<feature type="compositionally biased region" description="Low complexity" evidence="2">
    <location>
        <begin position="12"/>
        <end position="22"/>
    </location>
</feature>
<dbReference type="InterPro" id="IPR001978">
    <property type="entry name" value="Troponin"/>
</dbReference>
<dbReference type="GO" id="GO:0005861">
    <property type="term" value="C:troponin complex"/>
    <property type="evidence" value="ECO:0007669"/>
    <property type="project" value="InterPro"/>
</dbReference>
<feature type="region of interest" description="Disordered" evidence="2">
    <location>
        <begin position="1"/>
        <end position="62"/>
    </location>
</feature>
<dbReference type="SUPFAM" id="SSF90250">
    <property type="entry name" value="Troponin coil-coiled subunits"/>
    <property type="match status" value="1"/>
</dbReference>
<evidence type="ECO:0008006" key="5">
    <source>
        <dbReference type="Google" id="ProtNLM"/>
    </source>
</evidence>
<comment type="caution">
    <text evidence="3">The sequence shown here is derived from an EMBL/GenBank/DDBJ whole genome shotgun (WGS) entry which is preliminary data.</text>
</comment>
<dbReference type="PANTHER" id="PTHR11521">
    <property type="entry name" value="TROPONIN T"/>
    <property type="match status" value="1"/>
</dbReference>
<sequence>MADDEHAEGGEEPAAPERAPQPDTDEGKRIMEERTRSKAERQKEELAEYEESRREEREKEAAEIAALREKRIQRAKERVEEEKKMAELRAQEDIRRRTEEEERRKKKTEEETRKKEERDQKKREAEDRLSKKGPNFVITKRSDAEKVGLDSVMSKEELQKSKEQLEEEKQAILSQRIQPLKLDGMDGTKLQEKAKELYEHMRRLVGDKYDLEQRFKRQQYDMIELAERARQMNKGKKKGATVMVDESFDRLADKFTSAPPKIQLCSKYERHTDHRTYVERKDLFKKLAEEPPPPEIQHVAGQGPQQEESAPAAAEEAAE</sequence>
<dbReference type="GO" id="GO:0006937">
    <property type="term" value="P:regulation of muscle contraction"/>
    <property type="evidence" value="ECO:0007669"/>
    <property type="project" value="InterPro"/>
</dbReference>
<dbReference type="PANTHER" id="PTHR11521:SF1">
    <property type="entry name" value="TROPONIN T, SKELETAL MUSCLE"/>
    <property type="match status" value="1"/>
</dbReference>
<dbReference type="GO" id="GO:0045214">
    <property type="term" value="P:sarcomere organization"/>
    <property type="evidence" value="ECO:0007669"/>
    <property type="project" value="TreeGrafter"/>
</dbReference>
<feature type="compositionally biased region" description="Low complexity" evidence="2">
    <location>
        <begin position="307"/>
        <end position="319"/>
    </location>
</feature>
<dbReference type="InterPro" id="IPR038077">
    <property type="entry name" value="Troponin_sf"/>
</dbReference>
<protein>
    <recommendedName>
        <fullName evidence="5">Troponin T</fullName>
    </recommendedName>
</protein>
<name>A0AAN9B3F8_9CAEN</name>
<proteinExistence type="inferred from homology"/>
<dbReference type="AlphaFoldDB" id="A0AAN9B3F8"/>